<evidence type="ECO:0000259" key="10">
    <source>
        <dbReference type="PROSITE" id="PS50142"/>
    </source>
</evidence>
<organism evidence="11 12">
    <name type="scientific">Komagataella pastoris</name>
    <name type="common">Yeast</name>
    <name type="synonym">Pichia pastoris</name>
    <dbReference type="NCBI Taxonomy" id="4922"/>
    <lineage>
        <taxon>Eukaryota</taxon>
        <taxon>Fungi</taxon>
        <taxon>Dikarya</taxon>
        <taxon>Ascomycota</taxon>
        <taxon>Saccharomycotina</taxon>
        <taxon>Pichiomycetes</taxon>
        <taxon>Pichiales</taxon>
        <taxon>Pichiaceae</taxon>
        <taxon>Komagataella</taxon>
    </lineage>
</organism>
<dbReference type="GO" id="GO:0003725">
    <property type="term" value="F:double-stranded RNA binding"/>
    <property type="evidence" value="ECO:0007669"/>
    <property type="project" value="InterPro"/>
</dbReference>
<comment type="similarity">
    <text evidence="6">Belongs to the ribonuclease III family. Mitochondrion-specific ribosomal protein mL44 subfamily.</text>
</comment>
<dbReference type="PANTHER" id="PTHR11207:SF32">
    <property type="entry name" value="LARGE RIBOSOMAL SUBUNIT PROTEIN ML44"/>
    <property type="match status" value="1"/>
</dbReference>
<keyword evidence="5" id="KW-0687">Ribonucleoprotein</keyword>
<dbReference type="Proteomes" id="UP000094565">
    <property type="component" value="Chromosome 3"/>
</dbReference>
<dbReference type="GO" id="GO:0005739">
    <property type="term" value="C:mitochondrion"/>
    <property type="evidence" value="ECO:0007669"/>
    <property type="project" value="TreeGrafter"/>
</dbReference>
<evidence type="ECO:0000256" key="7">
    <source>
        <dbReference type="ARBA" id="ARBA00035187"/>
    </source>
</evidence>
<feature type="domain" description="DRBM" evidence="9">
    <location>
        <begin position="257"/>
        <end position="327"/>
    </location>
</feature>
<dbReference type="GO" id="GO:0004525">
    <property type="term" value="F:ribonuclease III activity"/>
    <property type="evidence" value="ECO:0007669"/>
    <property type="project" value="InterPro"/>
</dbReference>
<dbReference type="SMART" id="SM00535">
    <property type="entry name" value="RIBOc"/>
    <property type="match status" value="1"/>
</dbReference>
<dbReference type="Pfam" id="PF22892">
    <property type="entry name" value="DSRM_MRPL44"/>
    <property type="match status" value="1"/>
</dbReference>
<evidence type="ECO:0000256" key="6">
    <source>
        <dbReference type="ARBA" id="ARBA00024034"/>
    </source>
</evidence>
<name>A0A1B2JFL4_PICPA</name>
<evidence type="ECO:0000259" key="9">
    <source>
        <dbReference type="PROSITE" id="PS50137"/>
    </source>
</evidence>
<dbReference type="EMBL" id="CP014586">
    <property type="protein sequence ID" value="ANZ76782.1"/>
    <property type="molecule type" value="Genomic_DNA"/>
</dbReference>
<evidence type="ECO:0000256" key="1">
    <source>
        <dbReference type="ARBA" id="ARBA00004173"/>
    </source>
</evidence>
<dbReference type="SUPFAM" id="SSF54768">
    <property type="entry name" value="dsRNA-binding domain-like"/>
    <property type="match status" value="1"/>
</dbReference>
<evidence type="ECO:0000313" key="12">
    <source>
        <dbReference type="Proteomes" id="UP000094565"/>
    </source>
</evidence>
<evidence type="ECO:0000256" key="4">
    <source>
        <dbReference type="ARBA" id="ARBA00023128"/>
    </source>
</evidence>
<dbReference type="InterPro" id="IPR000999">
    <property type="entry name" value="RNase_III_dom"/>
</dbReference>
<keyword evidence="12" id="KW-1185">Reference proteome</keyword>
<dbReference type="InterPro" id="IPR044443">
    <property type="entry name" value="Ribosomal_mL44_DSRM_fung"/>
</dbReference>
<dbReference type="OrthoDB" id="67027at2759"/>
<dbReference type="SUPFAM" id="SSF69065">
    <property type="entry name" value="RNase III domain-like"/>
    <property type="match status" value="1"/>
</dbReference>
<proteinExistence type="inferred from homology"/>
<dbReference type="InterPro" id="IPR044444">
    <property type="entry name" value="Ribosomal_mL44_DSRM_metazoa"/>
</dbReference>
<accession>A0A1B2JFL4</accession>
<dbReference type="Gene3D" id="1.10.1520.10">
    <property type="entry name" value="Ribonuclease III domain"/>
    <property type="match status" value="1"/>
</dbReference>
<evidence type="ECO:0000256" key="3">
    <source>
        <dbReference type="ARBA" id="ARBA00022980"/>
    </source>
</evidence>
<dbReference type="InterPro" id="IPR014720">
    <property type="entry name" value="dsRBD_dom"/>
</dbReference>
<sequence>MIFSRIVRPVGLSRRLYGSVSEVYKPATNSSYKNNVYSIPENKADFGNYQRTSFQHKITNEEAARSSVLLALHARLGLSDKFELSTLARGLTCRSNTNKEKGLADNFGLSLFGKNLLTYYATEYLIVKYPRLPLAILNAAVDSYIGKYALLDLGKNIWGIEEDTRSDLTKYLNNEPKEYAFGKLRYDSSVEEKEDGIVALSKESALKMDKASAYASAVRSIIAGIYAHDGESETKKFINSHILSRKLDISSMFEFTQPIRQLSRLLQRENLPAPTSRLIAENGRLSSNPMFIVGIFSGNDKLGEGQGPSIFKAKTDACINSLKQYYLYSPLEAVVPSVENNFKPAFIDKGGEAFV</sequence>
<evidence type="ECO:0000256" key="8">
    <source>
        <dbReference type="PROSITE-ProRule" id="PRU00266"/>
    </source>
</evidence>
<dbReference type="Gene3D" id="3.30.160.20">
    <property type="match status" value="1"/>
</dbReference>
<dbReference type="PROSITE" id="PS50137">
    <property type="entry name" value="DS_RBD"/>
    <property type="match status" value="1"/>
</dbReference>
<comment type="subcellular location">
    <subcellularLocation>
        <location evidence="1">Mitochondrion</location>
    </subcellularLocation>
</comment>
<evidence type="ECO:0000256" key="5">
    <source>
        <dbReference type="ARBA" id="ARBA00023274"/>
    </source>
</evidence>
<dbReference type="CDD" id="cd19873">
    <property type="entry name" value="DSRM_MRPL3_like"/>
    <property type="match status" value="1"/>
</dbReference>
<evidence type="ECO:0000256" key="2">
    <source>
        <dbReference type="ARBA" id="ARBA00022884"/>
    </source>
</evidence>
<dbReference type="GO" id="GO:0006396">
    <property type="term" value="P:RNA processing"/>
    <property type="evidence" value="ECO:0007669"/>
    <property type="project" value="InterPro"/>
</dbReference>
<dbReference type="InterPro" id="IPR036389">
    <property type="entry name" value="RNase_III_sf"/>
</dbReference>
<dbReference type="PROSITE" id="PS50142">
    <property type="entry name" value="RNASE_3_2"/>
    <property type="match status" value="1"/>
</dbReference>
<gene>
    <name evidence="11" type="primary">MRPL3</name>
    <name evidence="11" type="ORF">ATY40_BA7503599</name>
</gene>
<evidence type="ECO:0000313" key="11">
    <source>
        <dbReference type="EMBL" id="ANZ76782.1"/>
    </source>
</evidence>
<keyword evidence="3" id="KW-0689">Ribosomal protein</keyword>
<keyword evidence="4" id="KW-0496">Mitochondrion</keyword>
<keyword evidence="2 8" id="KW-0694">RNA-binding</keyword>
<protein>
    <recommendedName>
        <fullName evidence="7">Large ribosomal subunit protein mL44</fullName>
    </recommendedName>
</protein>
<dbReference type="PANTHER" id="PTHR11207">
    <property type="entry name" value="RIBONUCLEASE III"/>
    <property type="match status" value="1"/>
</dbReference>
<dbReference type="GO" id="GO:0003735">
    <property type="term" value="F:structural constituent of ribosome"/>
    <property type="evidence" value="ECO:0007669"/>
    <property type="project" value="TreeGrafter"/>
</dbReference>
<dbReference type="SMART" id="SM00358">
    <property type="entry name" value="DSRM"/>
    <property type="match status" value="1"/>
</dbReference>
<dbReference type="AlphaFoldDB" id="A0A1B2JFL4"/>
<reference evidence="11 12" key="1">
    <citation type="submission" date="2016-02" db="EMBL/GenBank/DDBJ databases">
        <title>Comparative genomic and transcriptomic foundation for Pichia pastoris.</title>
        <authorList>
            <person name="Love K.R."/>
            <person name="Shah K.A."/>
            <person name="Whittaker C.A."/>
            <person name="Wu J."/>
            <person name="Bartlett M.C."/>
            <person name="Ma D."/>
            <person name="Leeson R.L."/>
            <person name="Priest M."/>
            <person name="Young S.K."/>
            <person name="Love J.C."/>
        </authorList>
    </citation>
    <scope>NUCLEOTIDE SEQUENCE [LARGE SCALE GENOMIC DNA]</scope>
    <source>
        <strain evidence="11 12">ATCC 28485</strain>
    </source>
</reference>
<feature type="domain" description="RNase III" evidence="10">
    <location>
        <begin position="69"/>
        <end position="155"/>
    </location>
</feature>